<dbReference type="SUPFAM" id="SSF54427">
    <property type="entry name" value="NTF2-like"/>
    <property type="match status" value="1"/>
</dbReference>
<accession>A0A840N7V6</accession>
<organism evidence="1 2">
    <name type="scientific">Afipia massiliensis</name>
    <dbReference type="NCBI Taxonomy" id="211460"/>
    <lineage>
        <taxon>Bacteria</taxon>
        <taxon>Pseudomonadati</taxon>
        <taxon>Pseudomonadota</taxon>
        <taxon>Alphaproteobacteria</taxon>
        <taxon>Hyphomicrobiales</taxon>
        <taxon>Nitrobacteraceae</taxon>
        <taxon>Afipia</taxon>
    </lineage>
</organism>
<dbReference type="InterPro" id="IPR039437">
    <property type="entry name" value="FrzH/put_lumazine-bd"/>
</dbReference>
<dbReference type="EMBL" id="JACHIJ010000005">
    <property type="protein sequence ID" value="MBB5053898.1"/>
    <property type="molecule type" value="Genomic_DNA"/>
</dbReference>
<evidence type="ECO:0000313" key="1">
    <source>
        <dbReference type="EMBL" id="MBB5053898.1"/>
    </source>
</evidence>
<proteinExistence type="predicted"/>
<dbReference type="InterPro" id="IPR032710">
    <property type="entry name" value="NTF2-like_dom_sf"/>
</dbReference>
<reference evidence="1 2" key="1">
    <citation type="submission" date="2020-08" db="EMBL/GenBank/DDBJ databases">
        <title>Genomic Encyclopedia of Type Strains, Phase IV (KMG-IV): sequencing the most valuable type-strain genomes for metagenomic binning, comparative biology and taxonomic classification.</title>
        <authorList>
            <person name="Goeker M."/>
        </authorList>
    </citation>
    <scope>NUCLEOTIDE SEQUENCE [LARGE SCALE GENOMIC DNA]</scope>
    <source>
        <strain evidence="1 2">DSM 17498</strain>
    </source>
</reference>
<dbReference type="Proteomes" id="UP000521227">
    <property type="component" value="Unassembled WGS sequence"/>
</dbReference>
<protein>
    <recommendedName>
        <fullName evidence="3">Nuclear transport factor 2 family protein</fullName>
    </recommendedName>
</protein>
<name>A0A840N7V6_9BRAD</name>
<evidence type="ECO:0000313" key="2">
    <source>
        <dbReference type="Proteomes" id="UP000521227"/>
    </source>
</evidence>
<evidence type="ECO:0008006" key="3">
    <source>
        <dbReference type="Google" id="ProtNLM"/>
    </source>
</evidence>
<dbReference type="AlphaFoldDB" id="A0A840N7V6"/>
<dbReference type="Gene3D" id="3.10.450.50">
    <property type="match status" value="1"/>
</dbReference>
<dbReference type="Pfam" id="PF12893">
    <property type="entry name" value="Lumazine_bd_2"/>
    <property type="match status" value="1"/>
</dbReference>
<sequence length="89" mass="10018">MHSLADGKVSDLPLEDWCKLVEGRASPKSQNFGRELERIVRVEESAPNCANVTLTCAVPGRFFTDHLSLLKADGRWQIVNKVFHSRPLE</sequence>
<comment type="caution">
    <text evidence="1">The sequence shown here is derived from an EMBL/GenBank/DDBJ whole genome shotgun (WGS) entry which is preliminary data.</text>
</comment>
<gene>
    <name evidence="1" type="ORF">HNQ36_003898</name>
</gene>